<accession>A0A0G0GDV8</accession>
<evidence type="ECO:0000256" key="3">
    <source>
        <dbReference type="ARBA" id="ARBA00023274"/>
    </source>
</evidence>
<dbReference type="PANTHER" id="PTHR14413">
    <property type="entry name" value="RIBOSOMAL PROTEIN L17"/>
    <property type="match status" value="1"/>
</dbReference>
<dbReference type="STRING" id="1619046.US42_C0001G0008"/>
<evidence type="ECO:0000256" key="2">
    <source>
        <dbReference type="ARBA" id="ARBA00022980"/>
    </source>
</evidence>
<dbReference type="Proteomes" id="UP000034849">
    <property type="component" value="Unassembled WGS sequence"/>
</dbReference>
<evidence type="ECO:0000256" key="5">
    <source>
        <dbReference type="RuleBase" id="RU000660"/>
    </source>
</evidence>
<dbReference type="Gene3D" id="3.90.1030.10">
    <property type="entry name" value="Ribosomal protein L17"/>
    <property type="match status" value="1"/>
</dbReference>
<evidence type="ECO:0000313" key="6">
    <source>
        <dbReference type="EMBL" id="KKQ28157.1"/>
    </source>
</evidence>
<name>A0A0G0GDV8_9BACT</name>
<gene>
    <name evidence="4" type="primary">rplQ</name>
    <name evidence="6" type="ORF">US42_C0001G0008</name>
</gene>
<dbReference type="AlphaFoldDB" id="A0A0G0GDV8"/>
<keyword evidence="2 4" id="KW-0689">Ribosomal protein</keyword>
<comment type="caution">
    <text evidence="6">The sequence shown here is derived from an EMBL/GenBank/DDBJ whole genome shotgun (WGS) entry which is preliminary data.</text>
</comment>
<reference evidence="6 7" key="1">
    <citation type="journal article" date="2015" name="Nature">
        <title>rRNA introns, odd ribosomes, and small enigmatic genomes across a large radiation of phyla.</title>
        <authorList>
            <person name="Brown C.T."/>
            <person name="Hug L.A."/>
            <person name="Thomas B.C."/>
            <person name="Sharon I."/>
            <person name="Castelle C.J."/>
            <person name="Singh A."/>
            <person name="Wilkins M.J."/>
            <person name="Williams K.H."/>
            <person name="Banfield J.F."/>
        </authorList>
    </citation>
    <scope>NUCLEOTIDE SEQUENCE [LARGE SCALE GENOMIC DNA]</scope>
</reference>
<proteinExistence type="inferred from homology"/>
<dbReference type="GO" id="GO:0006412">
    <property type="term" value="P:translation"/>
    <property type="evidence" value="ECO:0007669"/>
    <property type="project" value="UniProtKB-UniRule"/>
</dbReference>
<evidence type="ECO:0000256" key="1">
    <source>
        <dbReference type="ARBA" id="ARBA00008777"/>
    </source>
</evidence>
<dbReference type="SUPFAM" id="SSF64263">
    <property type="entry name" value="Prokaryotic ribosomal protein L17"/>
    <property type="match status" value="1"/>
</dbReference>
<sequence length="116" mass="13243">MRHKKKKITLGRVSQVRKALMRSLAESLILHGSIKTTLAKAKALRTVVEPLVTKAIKNDLAARRNVLKFLYTEKAVNRLFNEVAPNYKDRRGGYTRIIKMARRPNDAAEVARIEFV</sequence>
<dbReference type="HAMAP" id="MF_01368">
    <property type="entry name" value="Ribosomal_bL17"/>
    <property type="match status" value="1"/>
</dbReference>
<comment type="subunit">
    <text evidence="4">Part of the 50S ribosomal subunit. Contacts protein L32.</text>
</comment>
<comment type="similarity">
    <text evidence="1 4 5">Belongs to the bacterial ribosomal protein bL17 family.</text>
</comment>
<dbReference type="PANTHER" id="PTHR14413:SF16">
    <property type="entry name" value="LARGE RIBOSOMAL SUBUNIT PROTEIN BL17M"/>
    <property type="match status" value="1"/>
</dbReference>
<dbReference type="Pfam" id="PF01196">
    <property type="entry name" value="Ribosomal_L17"/>
    <property type="match status" value="1"/>
</dbReference>
<dbReference type="InterPro" id="IPR036373">
    <property type="entry name" value="Ribosomal_bL17_sf"/>
</dbReference>
<dbReference type="GO" id="GO:0003735">
    <property type="term" value="F:structural constituent of ribosome"/>
    <property type="evidence" value="ECO:0007669"/>
    <property type="project" value="InterPro"/>
</dbReference>
<dbReference type="EMBL" id="LBSX01000001">
    <property type="protein sequence ID" value="KKQ28157.1"/>
    <property type="molecule type" value="Genomic_DNA"/>
</dbReference>
<evidence type="ECO:0000313" key="7">
    <source>
        <dbReference type="Proteomes" id="UP000034849"/>
    </source>
</evidence>
<keyword evidence="3 4" id="KW-0687">Ribonucleoprotein</keyword>
<dbReference type="PATRIC" id="fig|1619046.3.peg.8"/>
<dbReference type="GO" id="GO:0022625">
    <property type="term" value="C:cytosolic large ribosomal subunit"/>
    <property type="evidence" value="ECO:0007669"/>
    <property type="project" value="TreeGrafter"/>
</dbReference>
<dbReference type="NCBIfam" id="TIGR00059">
    <property type="entry name" value="L17"/>
    <property type="match status" value="1"/>
</dbReference>
<dbReference type="InterPro" id="IPR000456">
    <property type="entry name" value="Ribosomal_bL17"/>
</dbReference>
<protein>
    <recommendedName>
        <fullName evidence="4">Large ribosomal subunit protein bL17</fullName>
    </recommendedName>
</protein>
<evidence type="ECO:0000256" key="4">
    <source>
        <dbReference type="HAMAP-Rule" id="MF_01368"/>
    </source>
</evidence>
<organism evidence="6 7">
    <name type="scientific">Candidatus Magasanikbacteria bacterium GW2011_GWC2_37_14</name>
    <dbReference type="NCBI Taxonomy" id="1619046"/>
    <lineage>
        <taxon>Bacteria</taxon>
        <taxon>Candidatus Magasanikiibacteriota</taxon>
    </lineage>
</organism>